<dbReference type="Pfam" id="PF01565">
    <property type="entry name" value="FAD_binding_4"/>
    <property type="match status" value="1"/>
</dbReference>
<dbReference type="Gene3D" id="3.30.43.10">
    <property type="entry name" value="Uridine Diphospho-n-acetylenolpyruvylglucosamine Reductase, domain 2"/>
    <property type="match status" value="1"/>
</dbReference>
<keyword evidence="5" id="KW-0560">Oxidoreductase</keyword>
<comment type="similarity">
    <text evidence="2">Belongs to the oxygen-dependent FAD-linked oxidoreductase family.</text>
</comment>
<dbReference type="PANTHER" id="PTHR42973">
    <property type="entry name" value="BINDING OXIDOREDUCTASE, PUTATIVE (AFU_ORTHOLOGUE AFUA_1G17690)-RELATED"/>
    <property type="match status" value="1"/>
</dbReference>
<dbReference type="InterPro" id="IPR036318">
    <property type="entry name" value="FAD-bd_PCMH-like_sf"/>
</dbReference>
<dbReference type="EMBL" id="JACCFM010000001">
    <property type="protein sequence ID" value="NYJ19458.1"/>
    <property type="molecule type" value="Genomic_DNA"/>
</dbReference>
<proteinExistence type="inferred from homology"/>
<gene>
    <name evidence="7" type="ORF">HNR05_001249</name>
</gene>
<evidence type="ECO:0000259" key="6">
    <source>
        <dbReference type="PROSITE" id="PS51387"/>
    </source>
</evidence>
<evidence type="ECO:0000313" key="7">
    <source>
        <dbReference type="EMBL" id="NYJ19458.1"/>
    </source>
</evidence>
<dbReference type="InterPro" id="IPR016166">
    <property type="entry name" value="FAD-bd_PCMH"/>
</dbReference>
<organism evidence="7 8">
    <name type="scientific">Glaciibacter psychrotolerans</name>
    <dbReference type="NCBI Taxonomy" id="670054"/>
    <lineage>
        <taxon>Bacteria</taxon>
        <taxon>Bacillati</taxon>
        <taxon>Actinomycetota</taxon>
        <taxon>Actinomycetes</taxon>
        <taxon>Micrococcales</taxon>
        <taxon>Microbacteriaceae</taxon>
        <taxon>Glaciibacter</taxon>
    </lineage>
</organism>
<evidence type="ECO:0000256" key="3">
    <source>
        <dbReference type="ARBA" id="ARBA00022630"/>
    </source>
</evidence>
<keyword evidence="3" id="KW-0285">Flavoprotein</keyword>
<evidence type="ECO:0000313" key="8">
    <source>
        <dbReference type="Proteomes" id="UP000537260"/>
    </source>
</evidence>
<protein>
    <submittedName>
        <fullName evidence="7">FAD/FMN-containing dehydrogenase</fullName>
    </submittedName>
</protein>
<dbReference type="Gene3D" id="3.40.462.20">
    <property type="match status" value="1"/>
</dbReference>
<dbReference type="InterPro" id="IPR016167">
    <property type="entry name" value="FAD-bd_PCMH_sub1"/>
</dbReference>
<dbReference type="RefSeq" id="WP_179578227.1">
    <property type="nucleotide sequence ID" value="NZ_JACCFM010000001.1"/>
</dbReference>
<dbReference type="PROSITE" id="PS51387">
    <property type="entry name" value="FAD_PCMH"/>
    <property type="match status" value="1"/>
</dbReference>
<name>A0A7Z0ED47_9MICO</name>
<feature type="domain" description="FAD-binding PCMH-type" evidence="6">
    <location>
        <begin position="46"/>
        <end position="214"/>
    </location>
</feature>
<evidence type="ECO:0000256" key="5">
    <source>
        <dbReference type="ARBA" id="ARBA00023002"/>
    </source>
</evidence>
<dbReference type="InterPro" id="IPR016169">
    <property type="entry name" value="FAD-bd_PCMH_sub2"/>
</dbReference>
<dbReference type="Pfam" id="PF08031">
    <property type="entry name" value="BBE"/>
    <property type="match status" value="1"/>
</dbReference>
<dbReference type="Gene3D" id="3.30.465.10">
    <property type="match status" value="1"/>
</dbReference>
<evidence type="ECO:0000256" key="2">
    <source>
        <dbReference type="ARBA" id="ARBA00005466"/>
    </source>
</evidence>
<dbReference type="AlphaFoldDB" id="A0A7Z0ED47"/>
<keyword evidence="4" id="KW-0274">FAD</keyword>
<evidence type="ECO:0000256" key="1">
    <source>
        <dbReference type="ARBA" id="ARBA00001974"/>
    </source>
</evidence>
<dbReference type="PANTHER" id="PTHR42973:SF39">
    <property type="entry name" value="FAD-BINDING PCMH-TYPE DOMAIN-CONTAINING PROTEIN"/>
    <property type="match status" value="1"/>
</dbReference>
<dbReference type="Proteomes" id="UP000537260">
    <property type="component" value="Unassembled WGS sequence"/>
</dbReference>
<dbReference type="InterPro" id="IPR012951">
    <property type="entry name" value="BBE"/>
</dbReference>
<evidence type="ECO:0000256" key="4">
    <source>
        <dbReference type="ARBA" id="ARBA00022827"/>
    </source>
</evidence>
<accession>A0A7Z0ED47</accession>
<dbReference type="GO" id="GO:0071949">
    <property type="term" value="F:FAD binding"/>
    <property type="evidence" value="ECO:0007669"/>
    <property type="project" value="InterPro"/>
</dbReference>
<reference evidence="7 8" key="1">
    <citation type="submission" date="2020-07" db="EMBL/GenBank/DDBJ databases">
        <title>Sequencing the genomes of 1000 actinobacteria strains.</title>
        <authorList>
            <person name="Klenk H.-P."/>
        </authorList>
    </citation>
    <scope>NUCLEOTIDE SEQUENCE [LARGE SCALE GENOMIC DNA]</scope>
    <source>
        <strain evidence="7 8">LI1</strain>
    </source>
</reference>
<dbReference type="SUPFAM" id="SSF56176">
    <property type="entry name" value="FAD-binding/transporter-associated domain-like"/>
    <property type="match status" value="1"/>
</dbReference>
<keyword evidence="8" id="KW-1185">Reference proteome</keyword>
<comment type="caution">
    <text evidence="7">The sequence shown here is derived from an EMBL/GenBank/DDBJ whole genome shotgun (WGS) entry which is preliminary data.</text>
</comment>
<sequence>MTQLSEEESTRSEAALATVADQLGRAFIRPGEEGWDAARRPWNLAVDQRPAAVAYPRTIADVQLLLAVAAAEGFTVTVQPNGHGANGSMENCILVRTTAFDEVTIDAHSRTARIGAGVKWGSVAPLLDGTGLIALPGTNPDITVAGYLLSGGHSWFSRTYGVAAHSIVAVELVDATGTLQRITAESDPDLLWGLRGAGGLFGVVTALEITLFPAPTLFGGRLLFPGAVAEVVFDQAARLMDDAPNELNIILGMMNLPDIEMVPPPLRGQTVATVDVVFVGTATAGQTLLAPLLAAVTPLVDLTREFIPSQLGAVSDEPTAPSAAEDWSAVGATLDSESLHALIAAFRAATPAGLTLLQVRPLGGAQADAQAASGGVAGHLDGGFVTFAAAIIMDPTRVIDRQAVFAPFDQAMRGRAGSGNLPSMLGNGAQLADAYSPAALARLAEIKRRVDPNNLFRSNRALP</sequence>
<dbReference type="InterPro" id="IPR006094">
    <property type="entry name" value="Oxid_FAD_bind_N"/>
</dbReference>
<dbReference type="GO" id="GO:0016491">
    <property type="term" value="F:oxidoreductase activity"/>
    <property type="evidence" value="ECO:0007669"/>
    <property type="project" value="UniProtKB-KW"/>
</dbReference>
<comment type="cofactor">
    <cofactor evidence="1">
        <name>FAD</name>
        <dbReference type="ChEBI" id="CHEBI:57692"/>
    </cofactor>
</comment>
<dbReference type="InterPro" id="IPR050416">
    <property type="entry name" value="FAD-linked_Oxidoreductase"/>
</dbReference>